<reference evidence="1 2" key="1">
    <citation type="journal article" date="2024" name="BMC Genomics">
        <title>De novo assembly and annotation of Popillia japonica's genome with initial clues to its potential as an invasive pest.</title>
        <authorList>
            <person name="Cucini C."/>
            <person name="Boschi S."/>
            <person name="Funari R."/>
            <person name="Cardaioli E."/>
            <person name="Iannotti N."/>
            <person name="Marturano G."/>
            <person name="Paoli F."/>
            <person name="Bruttini M."/>
            <person name="Carapelli A."/>
            <person name="Frati F."/>
            <person name="Nardi F."/>
        </authorList>
    </citation>
    <scope>NUCLEOTIDE SEQUENCE [LARGE SCALE GENOMIC DNA]</scope>
    <source>
        <strain evidence="1">DMR45628</strain>
    </source>
</reference>
<comment type="caution">
    <text evidence="1">The sequence shown here is derived from an EMBL/GenBank/DDBJ whole genome shotgun (WGS) entry which is preliminary data.</text>
</comment>
<sequence>MYVCIIHILAKLNIMKGVIAVSILAIVLCTNIVHAIDCRDTVCFLDAFPFCTVDVSGNVHLYIGSCSLAIAKCEHPEKQIKVTALQRCPKPKDIFIEIIV</sequence>
<evidence type="ECO:0008006" key="3">
    <source>
        <dbReference type="Google" id="ProtNLM"/>
    </source>
</evidence>
<dbReference type="Proteomes" id="UP001458880">
    <property type="component" value="Unassembled WGS sequence"/>
</dbReference>
<organism evidence="1 2">
    <name type="scientific">Popillia japonica</name>
    <name type="common">Japanese beetle</name>
    <dbReference type="NCBI Taxonomy" id="7064"/>
    <lineage>
        <taxon>Eukaryota</taxon>
        <taxon>Metazoa</taxon>
        <taxon>Ecdysozoa</taxon>
        <taxon>Arthropoda</taxon>
        <taxon>Hexapoda</taxon>
        <taxon>Insecta</taxon>
        <taxon>Pterygota</taxon>
        <taxon>Neoptera</taxon>
        <taxon>Endopterygota</taxon>
        <taxon>Coleoptera</taxon>
        <taxon>Polyphaga</taxon>
        <taxon>Scarabaeiformia</taxon>
        <taxon>Scarabaeidae</taxon>
        <taxon>Rutelinae</taxon>
        <taxon>Popillia</taxon>
    </lineage>
</organism>
<dbReference type="EMBL" id="JASPKY010000108">
    <property type="protein sequence ID" value="KAK9736798.1"/>
    <property type="molecule type" value="Genomic_DNA"/>
</dbReference>
<name>A0AAW1LSH2_POPJA</name>
<evidence type="ECO:0000313" key="2">
    <source>
        <dbReference type="Proteomes" id="UP001458880"/>
    </source>
</evidence>
<dbReference type="AlphaFoldDB" id="A0AAW1LSH2"/>
<accession>A0AAW1LSH2</accession>
<evidence type="ECO:0000313" key="1">
    <source>
        <dbReference type="EMBL" id="KAK9736798.1"/>
    </source>
</evidence>
<keyword evidence="2" id="KW-1185">Reference proteome</keyword>
<protein>
    <recommendedName>
        <fullName evidence="3">Kazal-like domain-containing protein</fullName>
    </recommendedName>
</protein>
<proteinExistence type="predicted"/>
<gene>
    <name evidence="1" type="ORF">QE152_g11238</name>
</gene>